<evidence type="ECO:0000256" key="1">
    <source>
        <dbReference type="ARBA" id="ARBA00004123"/>
    </source>
</evidence>
<dbReference type="GO" id="GO:0003697">
    <property type="term" value="F:single-stranded DNA binding"/>
    <property type="evidence" value="ECO:0007669"/>
    <property type="project" value="TreeGrafter"/>
</dbReference>
<evidence type="ECO:0000256" key="2">
    <source>
        <dbReference type="ARBA" id="ARBA00004286"/>
    </source>
</evidence>
<dbReference type="Pfam" id="PF13476">
    <property type="entry name" value="AAA_23"/>
    <property type="match status" value="1"/>
</dbReference>
<keyword evidence="11" id="KW-0539">Nucleus</keyword>
<comment type="subcellular location">
    <subcellularLocation>
        <location evidence="2">Chromosome</location>
    </subcellularLocation>
    <subcellularLocation>
        <location evidence="1">Nucleus</location>
    </subcellularLocation>
</comment>
<dbReference type="PANTHER" id="PTHR19306:SF6">
    <property type="entry name" value="STRUCTURAL MAINTENANCE OF CHROMOSOMES PROTEIN 6"/>
    <property type="match status" value="1"/>
</dbReference>
<dbReference type="GO" id="GO:0005634">
    <property type="term" value="C:nucleus"/>
    <property type="evidence" value="ECO:0007669"/>
    <property type="project" value="UniProtKB-SubCell"/>
</dbReference>
<gene>
    <name evidence="15" type="ORF">HaLaN_26466</name>
</gene>
<keyword evidence="6" id="KW-0227">DNA damage</keyword>
<comment type="similarity">
    <text evidence="3">Belongs to the SMC family. SMC6 subfamily.</text>
</comment>
<reference evidence="15 16" key="1">
    <citation type="submission" date="2020-02" db="EMBL/GenBank/DDBJ databases">
        <title>Draft genome sequence of Haematococcus lacustris strain NIES-144.</title>
        <authorList>
            <person name="Morimoto D."/>
            <person name="Nakagawa S."/>
            <person name="Yoshida T."/>
            <person name="Sawayama S."/>
        </authorList>
    </citation>
    <scope>NUCLEOTIDE SEQUENCE [LARGE SCALE GENOMIC DNA]</scope>
    <source>
        <strain evidence="15 16">NIES-144</strain>
    </source>
</reference>
<feature type="domain" description="Rad50/SbcC-type AAA" evidence="14">
    <location>
        <begin position="77"/>
        <end position="338"/>
    </location>
</feature>
<keyword evidence="16" id="KW-1185">Reference proteome</keyword>
<feature type="region of interest" description="Disordered" evidence="13">
    <location>
        <begin position="28"/>
        <end position="47"/>
    </location>
</feature>
<keyword evidence="9" id="KW-0233">DNA recombination</keyword>
<organism evidence="15 16">
    <name type="scientific">Haematococcus lacustris</name>
    <name type="common">Green alga</name>
    <name type="synonym">Haematococcus pluvialis</name>
    <dbReference type="NCBI Taxonomy" id="44745"/>
    <lineage>
        <taxon>Eukaryota</taxon>
        <taxon>Viridiplantae</taxon>
        <taxon>Chlorophyta</taxon>
        <taxon>core chlorophytes</taxon>
        <taxon>Chlorophyceae</taxon>
        <taxon>CS clade</taxon>
        <taxon>Chlamydomonadales</taxon>
        <taxon>Haematococcaceae</taxon>
        <taxon>Haematococcus</taxon>
    </lineage>
</organism>
<evidence type="ECO:0000259" key="14">
    <source>
        <dbReference type="Pfam" id="PF13476"/>
    </source>
</evidence>
<dbReference type="Gene3D" id="3.40.50.300">
    <property type="entry name" value="P-loop containing nucleotide triphosphate hydrolases"/>
    <property type="match status" value="1"/>
</dbReference>
<keyword evidence="5" id="KW-0547">Nucleotide-binding</keyword>
<protein>
    <submittedName>
        <fullName evidence="15">SMC_N domain-containing protein</fullName>
    </submittedName>
</protein>
<evidence type="ECO:0000256" key="6">
    <source>
        <dbReference type="ARBA" id="ARBA00022763"/>
    </source>
</evidence>
<dbReference type="EMBL" id="BLLF01003722">
    <property type="protein sequence ID" value="GFH28050.1"/>
    <property type="molecule type" value="Genomic_DNA"/>
</dbReference>
<keyword evidence="8 12" id="KW-0175">Coiled coil</keyword>
<evidence type="ECO:0000313" key="15">
    <source>
        <dbReference type="EMBL" id="GFH28050.1"/>
    </source>
</evidence>
<dbReference type="PANTHER" id="PTHR19306">
    <property type="entry name" value="STRUCTURAL MAINTENANCE OF CHROMOSOMES 5,6 SMC5, SMC6"/>
    <property type="match status" value="1"/>
</dbReference>
<dbReference type="GO" id="GO:0035861">
    <property type="term" value="C:site of double-strand break"/>
    <property type="evidence" value="ECO:0007669"/>
    <property type="project" value="TreeGrafter"/>
</dbReference>
<dbReference type="GO" id="GO:0005524">
    <property type="term" value="F:ATP binding"/>
    <property type="evidence" value="ECO:0007669"/>
    <property type="project" value="UniProtKB-KW"/>
</dbReference>
<feature type="coiled-coil region" evidence="12">
    <location>
        <begin position="317"/>
        <end position="404"/>
    </location>
</feature>
<evidence type="ECO:0000256" key="5">
    <source>
        <dbReference type="ARBA" id="ARBA00022741"/>
    </source>
</evidence>
<evidence type="ECO:0000256" key="9">
    <source>
        <dbReference type="ARBA" id="ARBA00023172"/>
    </source>
</evidence>
<evidence type="ECO:0000313" key="16">
    <source>
        <dbReference type="Proteomes" id="UP000485058"/>
    </source>
</evidence>
<evidence type="ECO:0000256" key="12">
    <source>
        <dbReference type="SAM" id="Coils"/>
    </source>
</evidence>
<sequence length="435" mass="48043">MSFTEVQLNHALTLQPISTKRRAVALVEQPSASRPRIEAGPSQPSLHHEAGAALETPAISLRNEGLPGQLKSICVVNFMCHAHFALEFGPHVTLVSGTNGSGKSAVIQGLQVCLGLKARETRRGDNLQSFIKTGCEEAKVQVTLWNKGDDAYEPAIFGEQITIERRLTRKASNPFKLVDERNKTVSVSRSSIDAVLEYFNINAANPLTIVTQDMARDFNSGGSADRQKKYTMYMEGTLLFDIQKELSDAAAELGKAKEDVDGLLLDKNEASAEVQKMTGKRELCEGLEKQRDIQAALENHMAWLEAYAARSTVQQLQQELDQKLPEQLQQLNQLEAEVQAKLETIKQDIHTKMEAAEQAQETISRHRAQIQDLSEQARLAGRERLAAQREVDDCKATVAEVEQELQVRPLEFALAALAAGQGDVGRTGLRAWLQP</sequence>
<evidence type="ECO:0000256" key="8">
    <source>
        <dbReference type="ARBA" id="ARBA00023054"/>
    </source>
</evidence>
<keyword evidence="7" id="KW-0067">ATP-binding</keyword>
<dbReference type="GO" id="GO:0030915">
    <property type="term" value="C:Smc5-Smc6 complex"/>
    <property type="evidence" value="ECO:0007669"/>
    <property type="project" value="TreeGrafter"/>
</dbReference>
<dbReference type="InterPro" id="IPR027417">
    <property type="entry name" value="P-loop_NTPase"/>
</dbReference>
<dbReference type="SUPFAM" id="SSF52540">
    <property type="entry name" value="P-loop containing nucleoside triphosphate hydrolases"/>
    <property type="match status" value="1"/>
</dbReference>
<dbReference type="Proteomes" id="UP000485058">
    <property type="component" value="Unassembled WGS sequence"/>
</dbReference>
<proteinExistence type="inferred from homology"/>
<evidence type="ECO:0000256" key="10">
    <source>
        <dbReference type="ARBA" id="ARBA00023204"/>
    </source>
</evidence>
<accession>A0A6A0A699</accession>
<comment type="caution">
    <text evidence="15">The sequence shown here is derived from an EMBL/GenBank/DDBJ whole genome shotgun (WGS) entry which is preliminary data.</text>
</comment>
<evidence type="ECO:0000256" key="3">
    <source>
        <dbReference type="ARBA" id="ARBA00006793"/>
    </source>
</evidence>
<keyword evidence="10" id="KW-0234">DNA repair</keyword>
<name>A0A6A0A699_HAELA</name>
<evidence type="ECO:0000256" key="4">
    <source>
        <dbReference type="ARBA" id="ARBA00022454"/>
    </source>
</evidence>
<dbReference type="AlphaFoldDB" id="A0A6A0A699"/>
<dbReference type="GO" id="GO:0000724">
    <property type="term" value="P:double-strand break repair via homologous recombination"/>
    <property type="evidence" value="ECO:0007669"/>
    <property type="project" value="TreeGrafter"/>
</dbReference>
<dbReference type="InterPro" id="IPR038729">
    <property type="entry name" value="Rad50/SbcC_AAA"/>
</dbReference>
<evidence type="ECO:0000256" key="13">
    <source>
        <dbReference type="SAM" id="MobiDB-lite"/>
    </source>
</evidence>
<keyword evidence="4" id="KW-0158">Chromosome</keyword>
<dbReference type="GO" id="GO:0051276">
    <property type="term" value="P:chromosome organization"/>
    <property type="evidence" value="ECO:0007669"/>
    <property type="project" value="UniProtKB-ARBA"/>
</dbReference>
<evidence type="ECO:0000256" key="7">
    <source>
        <dbReference type="ARBA" id="ARBA00022840"/>
    </source>
</evidence>
<evidence type="ECO:0000256" key="11">
    <source>
        <dbReference type="ARBA" id="ARBA00023242"/>
    </source>
</evidence>
<dbReference type="GO" id="GO:0003684">
    <property type="term" value="F:damaged DNA binding"/>
    <property type="evidence" value="ECO:0007669"/>
    <property type="project" value="TreeGrafter"/>
</dbReference>